<feature type="transmembrane region" description="Helical" evidence="1">
    <location>
        <begin position="16"/>
        <end position="37"/>
    </location>
</feature>
<sequence length="81" mass="8965">MRGFPDYDKAAYDRKLLRLWATLPAFFVIGLLVGLVIDHAVLAAGLGGITWAACAVRYVTYQFLTDDGAGLRRYTRRGQGD</sequence>
<evidence type="ECO:0000256" key="1">
    <source>
        <dbReference type="SAM" id="Phobius"/>
    </source>
</evidence>
<accession>A0A1V2IG41</accession>
<evidence type="ECO:0000313" key="2">
    <source>
        <dbReference type="EMBL" id="ONH31960.1"/>
    </source>
</evidence>
<keyword evidence="3" id="KW-1185">Reference proteome</keyword>
<dbReference type="AlphaFoldDB" id="A0A1V2IG41"/>
<organism evidence="2 3">
    <name type="scientific">Pseudofrankia asymbiotica</name>
    <dbReference type="NCBI Taxonomy" id="1834516"/>
    <lineage>
        <taxon>Bacteria</taxon>
        <taxon>Bacillati</taxon>
        <taxon>Actinomycetota</taxon>
        <taxon>Actinomycetes</taxon>
        <taxon>Frankiales</taxon>
        <taxon>Frankiaceae</taxon>
        <taxon>Pseudofrankia</taxon>
    </lineage>
</organism>
<reference evidence="3" key="1">
    <citation type="submission" date="2016-10" db="EMBL/GenBank/DDBJ databases">
        <title>Frankia sp. NRRL B-16386 Genome sequencing.</title>
        <authorList>
            <person name="Ghodhbane-Gtari F."/>
            <person name="Swanson E."/>
            <person name="Gueddou A."/>
            <person name="Hezbri K."/>
            <person name="Ktari K."/>
            <person name="Nouioui I."/>
            <person name="Morris K."/>
            <person name="Simpson S."/>
            <person name="Abebe-Akele F."/>
            <person name="Thomas K."/>
            <person name="Gtari M."/>
            <person name="Tisa L.S."/>
        </authorList>
    </citation>
    <scope>NUCLEOTIDE SEQUENCE [LARGE SCALE GENOMIC DNA]</scope>
    <source>
        <strain evidence="3">NRRL B-16386</strain>
    </source>
</reference>
<evidence type="ECO:0000313" key="3">
    <source>
        <dbReference type="Proteomes" id="UP000188929"/>
    </source>
</evidence>
<gene>
    <name evidence="2" type="ORF">BL253_07510</name>
</gene>
<keyword evidence="1" id="KW-0472">Membrane</keyword>
<proteinExistence type="predicted"/>
<feature type="transmembrane region" description="Helical" evidence="1">
    <location>
        <begin position="43"/>
        <end position="64"/>
    </location>
</feature>
<dbReference type="Proteomes" id="UP000188929">
    <property type="component" value="Unassembled WGS sequence"/>
</dbReference>
<name>A0A1V2IG41_9ACTN</name>
<keyword evidence="1" id="KW-0812">Transmembrane</keyword>
<dbReference type="RefSeq" id="WP_076814821.1">
    <property type="nucleotide sequence ID" value="NZ_MOMC01000014.1"/>
</dbReference>
<keyword evidence="1" id="KW-1133">Transmembrane helix</keyword>
<dbReference type="EMBL" id="MOMC01000014">
    <property type="protein sequence ID" value="ONH31960.1"/>
    <property type="molecule type" value="Genomic_DNA"/>
</dbReference>
<protein>
    <submittedName>
        <fullName evidence="2">Uncharacterized protein</fullName>
    </submittedName>
</protein>
<comment type="caution">
    <text evidence="2">The sequence shown here is derived from an EMBL/GenBank/DDBJ whole genome shotgun (WGS) entry which is preliminary data.</text>
</comment>